<evidence type="ECO:0000256" key="3">
    <source>
        <dbReference type="SAM" id="Phobius"/>
    </source>
</evidence>
<dbReference type="InterPro" id="IPR001212">
    <property type="entry name" value="Somatomedin_B_dom"/>
</dbReference>
<evidence type="ECO:0000256" key="4">
    <source>
        <dbReference type="SAM" id="SignalP"/>
    </source>
</evidence>
<organism evidence="6 7">
    <name type="scientific">Elysia crispata</name>
    <name type="common">lettuce slug</name>
    <dbReference type="NCBI Taxonomy" id="231223"/>
    <lineage>
        <taxon>Eukaryota</taxon>
        <taxon>Metazoa</taxon>
        <taxon>Spiralia</taxon>
        <taxon>Lophotrochozoa</taxon>
        <taxon>Mollusca</taxon>
        <taxon>Gastropoda</taxon>
        <taxon>Heterobranchia</taxon>
        <taxon>Euthyneura</taxon>
        <taxon>Panpulmonata</taxon>
        <taxon>Sacoglossa</taxon>
        <taxon>Placobranchoidea</taxon>
        <taxon>Plakobranchidae</taxon>
        <taxon>Elysia</taxon>
    </lineage>
</organism>
<accession>A0AAE1CQ29</accession>
<dbReference type="SUPFAM" id="SSF90188">
    <property type="entry name" value="Somatomedin B domain"/>
    <property type="match status" value="1"/>
</dbReference>
<feature type="region of interest" description="Disordered" evidence="2">
    <location>
        <begin position="148"/>
        <end position="177"/>
    </location>
</feature>
<keyword evidence="3" id="KW-1133">Transmembrane helix</keyword>
<proteinExistence type="predicted"/>
<reference evidence="6" key="1">
    <citation type="journal article" date="2023" name="G3 (Bethesda)">
        <title>A reference genome for the long-term kleptoplast-retaining sea slug Elysia crispata morphotype clarki.</title>
        <authorList>
            <person name="Eastman K.E."/>
            <person name="Pendleton A.L."/>
            <person name="Shaikh M.A."/>
            <person name="Suttiyut T."/>
            <person name="Ogas R."/>
            <person name="Tomko P."/>
            <person name="Gavelis G."/>
            <person name="Widhalm J.R."/>
            <person name="Wisecaver J.H."/>
        </authorList>
    </citation>
    <scope>NUCLEOTIDE SEQUENCE</scope>
    <source>
        <strain evidence="6">ECLA1</strain>
    </source>
</reference>
<dbReference type="Pfam" id="PF01033">
    <property type="entry name" value="Somatomedin_B"/>
    <property type="match status" value="1"/>
</dbReference>
<keyword evidence="3" id="KW-0812">Transmembrane</keyword>
<feature type="domain" description="SMB" evidence="5">
    <location>
        <begin position="345"/>
        <end position="386"/>
    </location>
</feature>
<evidence type="ECO:0000256" key="1">
    <source>
        <dbReference type="ARBA" id="ARBA00023157"/>
    </source>
</evidence>
<feature type="signal peptide" evidence="4">
    <location>
        <begin position="1"/>
        <end position="41"/>
    </location>
</feature>
<keyword evidence="7" id="KW-1185">Reference proteome</keyword>
<dbReference type="InterPro" id="IPR036024">
    <property type="entry name" value="Somatomedin_B-like_dom_sf"/>
</dbReference>
<dbReference type="EMBL" id="JAWDGP010007247">
    <property type="protein sequence ID" value="KAK3727273.1"/>
    <property type="molecule type" value="Genomic_DNA"/>
</dbReference>
<evidence type="ECO:0000256" key="2">
    <source>
        <dbReference type="SAM" id="MobiDB-lite"/>
    </source>
</evidence>
<protein>
    <recommendedName>
        <fullName evidence="5">SMB domain-containing protein</fullName>
    </recommendedName>
</protein>
<evidence type="ECO:0000313" key="6">
    <source>
        <dbReference type="EMBL" id="KAK3727273.1"/>
    </source>
</evidence>
<dbReference type="AlphaFoldDB" id="A0AAE1CQ29"/>
<keyword evidence="4" id="KW-0732">Signal</keyword>
<sequence>MKRLQHMRRTCRQQHNGTWFLRYQTLQILLLQALLVSPVELSSKDAAIIVNSVFLTRSFVVSQNSVPLRRQVPRQRQDLETTSATVTVVTGVDSPYSNESLRLDIFQQSVVRAASDINDPDDPDVNNNFSTVPFFDEESELEFMEIKPQRGEDATRPSCCNGSSTKEASPTDIDSEQTIRQRADVVTDIDSEQTLRQEADVVTCTSTAQRDQLFVKLSTQSETISEELPSRDASNSSRYDSKANAFLSLDFSKSSGLNKLTKEIPPNDITTIKSTGSERLAANISSSRAKDISTIQKRTNTENFSSKEINGFEKIITDLFSSDSRNMGSIERVAEGSSSSWTPKNALSCEQRCGQDTNYPCSCDEKCVVYRTCCEDLAETCPGLYNLALTKFRHMLSASVHCDIISAVLLVQSCPQKAENIHSFKEDHKTLKTSSPSTISYDQYASKDDQGKVFSLLDIVSNAPFSDYDSGIIYANASIYKCNQESNDAILNQTLGSQAMSWTTQIGANNIDFHRELNDIQKELDLSTYSYIPPKSHPTSAGTLCYSNWTLSCISQLSRELKISQLTCDTGVNEFYSLRNVLRTMPLPDQSSAHLICALCLSDAQRLSALNNRFYVTGLKILMSLSEASGKVEYSVQKEWEFSRQPIPWLLWTCNISGQSTRQAGRLCQAQHCDQQYLITPDGDCRKAVEAELSVQAQILLNGRQCSIEPTAFAEASKCYLEKLYKLKATTKPFRTYRSYKKSLGENMSSIKTNTSLTSIRMEMYFDSESFEKEVMGLRTYYFKIETAILVFTQRYCSMQEKWKEEKGIPLQDDSQLVLNESDTGDMQTTQNADIFFINSTGLDDLDIHEILNSSLFHLCLQFSPVDSNLSDAMKCDYSSGQYTSKPDVDMNELLAKVNGFKCLRDEDTIHQSTSAKLFSTLSSLLGFLIIVKVVILWWCH</sequence>
<keyword evidence="3" id="KW-0472">Membrane</keyword>
<feature type="transmembrane region" description="Helical" evidence="3">
    <location>
        <begin position="918"/>
        <end position="940"/>
    </location>
</feature>
<feature type="chain" id="PRO_5041899990" description="SMB domain-containing protein" evidence="4">
    <location>
        <begin position="42"/>
        <end position="941"/>
    </location>
</feature>
<name>A0AAE1CQ29_9GAST</name>
<keyword evidence="1" id="KW-1015">Disulfide bond</keyword>
<comment type="caution">
    <text evidence="6">The sequence shown here is derived from an EMBL/GenBank/DDBJ whole genome shotgun (WGS) entry which is preliminary data.</text>
</comment>
<dbReference type="PROSITE" id="PS50958">
    <property type="entry name" value="SMB_2"/>
    <property type="match status" value="1"/>
</dbReference>
<feature type="compositionally biased region" description="Polar residues" evidence="2">
    <location>
        <begin position="158"/>
        <end position="168"/>
    </location>
</feature>
<evidence type="ECO:0000259" key="5">
    <source>
        <dbReference type="PROSITE" id="PS50958"/>
    </source>
</evidence>
<dbReference type="Gene3D" id="4.10.410.20">
    <property type="match status" value="1"/>
</dbReference>
<evidence type="ECO:0000313" key="7">
    <source>
        <dbReference type="Proteomes" id="UP001283361"/>
    </source>
</evidence>
<gene>
    <name evidence="6" type="ORF">RRG08_049898</name>
</gene>
<dbReference type="Proteomes" id="UP001283361">
    <property type="component" value="Unassembled WGS sequence"/>
</dbReference>